<comment type="caution">
    <text evidence="1">The sequence shown here is derived from an EMBL/GenBank/DDBJ whole genome shotgun (WGS) entry which is preliminary data.</text>
</comment>
<dbReference type="RefSeq" id="WP_130615345.1">
    <property type="nucleotide sequence ID" value="NZ_SGIU01000002.1"/>
</dbReference>
<dbReference type="Proteomes" id="UP000291981">
    <property type="component" value="Unassembled WGS sequence"/>
</dbReference>
<proteinExistence type="predicted"/>
<gene>
    <name evidence="1" type="ORF">EW142_15285</name>
</gene>
<dbReference type="EMBL" id="SGIU01000002">
    <property type="protein sequence ID" value="TAI48012.1"/>
    <property type="molecule type" value="Genomic_DNA"/>
</dbReference>
<accession>A0A4Q8QC87</accession>
<sequence>MLRSFLLAILLLYSFVSLNKEYHREYHKNGAIKSQGWKKGDSREDFWKFYYSNGELREQGHFKNDLKVGYWYFYSEEGLLEMEGHYAHGKMVKWWLFYDTQGKVNHKCQLQKGVKNGYCLKYKNEKLKSAEKYSNGKKVKEWYDFSSFKKENKLSDLR</sequence>
<evidence type="ECO:0000313" key="2">
    <source>
        <dbReference type="Proteomes" id="UP000291981"/>
    </source>
</evidence>
<organism evidence="1 2">
    <name type="scientific">Flagellimonas allohymeniacidonis</name>
    <dbReference type="NCBI Taxonomy" id="2517819"/>
    <lineage>
        <taxon>Bacteria</taxon>
        <taxon>Pseudomonadati</taxon>
        <taxon>Bacteroidota</taxon>
        <taxon>Flavobacteriia</taxon>
        <taxon>Flavobacteriales</taxon>
        <taxon>Flavobacteriaceae</taxon>
        <taxon>Flagellimonas</taxon>
    </lineage>
</organism>
<keyword evidence="2" id="KW-1185">Reference proteome</keyword>
<evidence type="ECO:0008006" key="3">
    <source>
        <dbReference type="Google" id="ProtNLM"/>
    </source>
</evidence>
<reference evidence="1 2" key="1">
    <citation type="submission" date="2019-02" db="EMBL/GenBank/DDBJ databases">
        <title>Draft genome sequence of Muricauda sp. 176CP4-71.</title>
        <authorList>
            <person name="Park J.-S."/>
        </authorList>
    </citation>
    <scope>NUCLEOTIDE SEQUENCE [LARGE SCALE GENOMIC DNA]</scope>
    <source>
        <strain evidence="1 2">176CP4-71</strain>
    </source>
</reference>
<dbReference type="OrthoDB" id="1223552at2"/>
<dbReference type="AlphaFoldDB" id="A0A4Q8QC87"/>
<evidence type="ECO:0000313" key="1">
    <source>
        <dbReference type="EMBL" id="TAI48012.1"/>
    </source>
</evidence>
<protein>
    <recommendedName>
        <fullName evidence="3">Toxin-antitoxin system YwqK family antitoxin</fullName>
    </recommendedName>
</protein>
<dbReference type="SUPFAM" id="SSF82185">
    <property type="entry name" value="Histone H3 K4-specific methyltransferase SET7/9 N-terminal domain"/>
    <property type="match status" value="1"/>
</dbReference>
<name>A0A4Q8QC87_9FLAO</name>
<dbReference type="Gene3D" id="3.90.930.1">
    <property type="match status" value="1"/>
</dbReference>